<feature type="compositionally biased region" description="Polar residues" evidence="1">
    <location>
        <begin position="1"/>
        <end position="10"/>
    </location>
</feature>
<evidence type="ECO:0000313" key="4">
    <source>
        <dbReference type="Proteomes" id="UP000324748"/>
    </source>
</evidence>
<evidence type="ECO:0000313" key="5">
    <source>
        <dbReference type="Proteomes" id="UP000325313"/>
    </source>
</evidence>
<comment type="caution">
    <text evidence="2">The sequence shown here is derived from an EMBL/GenBank/DDBJ whole genome shotgun (WGS) entry which is preliminary data.</text>
</comment>
<reference evidence="4 5" key="1">
    <citation type="submission" date="2019-05" db="EMBL/GenBank/DDBJ databases">
        <title>Emergence of the Ug99 lineage of the wheat stem rust pathogen through somatic hybridization.</title>
        <authorList>
            <person name="Li F."/>
            <person name="Upadhyaya N.M."/>
            <person name="Sperschneider J."/>
            <person name="Matny O."/>
            <person name="Nguyen-Phuc H."/>
            <person name="Mago R."/>
            <person name="Raley C."/>
            <person name="Miller M.E."/>
            <person name="Silverstein K.A.T."/>
            <person name="Henningsen E."/>
            <person name="Hirsch C.D."/>
            <person name="Visser B."/>
            <person name="Pretorius Z.A."/>
            <person name="Steffenson B.J."/>
            <person name="Schwessinger B."/>
            <person name="Dodds P.N."/>
            <person name="Figueroa M."/>
        </authorList>
    </citation>
    <scope>NUCLEOTIDE SEQUENCE [LARGE SCALE GENOMIC DNA]</scope>
    <source>
        <strain evidence="2">21-0</strain>
        <strain evidence="3 5">Ug99</strain>
    </source>
</reference>
<feature type="region of interest" description="Disordered" evidence="1">
    <location>
        <begin position="64"/>
        <end position="92"/>
    </location>
</feature>
<proteinExistence type="predicted"/>
<gene>
    <name evidence="2" type="ORF">PGT21_024095</name>
    <name evidence="3" type="ORF">PGTUg99_010641</name>
</gene>
<feature type="region of interest" description="Disordered" evidence="1">
    <location>
        <begin position="256"/>
        <end position="281"/>
    </location>
</feature>
<feature type="region of interest" description="Disordered" evidence="1">
    <location>
        <begin position="1"/>
        <end position="46"/>
    </location>
</feature>
<protein>
    <submittedName>
        <fullName evidence="2">Uncharacterized protein</fullName>
    </submittedName>
</protein>
<evidence type="ECO:0000313" key="3">
    <source>
        <dbReference type="EMBL" id="KAA1072655.1"/>
    </source>
</evidence>
<dbReference type="EMBL" id="VDEP01000477">
    <property type="protein sequence ID" value="KAA1072655.1"/>
    <property type="molecule type" value="Genomic_DNA"/>
</dbReference>
<dbReference type="AlphaFoldDB" id="A0A5B0LRG2"/>
<dbReference type="EMBL" id="VSWC01000196">
    <property type="protein sequence ID" value="KAA1066178.1"/>
    <property type="molecule type" value="Genomic_DNA"/>
</dbReference>
<organism evidence="2 4">
    <name type="scientific">Puccinia graminis f. sp. tritici</name>
    <dbReference type="NCBI Taxonomy" id="56615"/>
    <lineage>
        <taxon>Eukaryota</taxon>
        <taxon>Fungi</taxon>
        <taxon>Dikarya</taxon>
        <taxon>Basidiomycota</taxon>
        <taxon>Pucciniomycotina</taxon>
        <taxon>Pucciniomycetes</taxon>
        <taxon>Pucciniales</taxon>
        <taxon>Pucciniaceae</taxon>
        <taxon>Puccinia</taxon>
    </lineage>
</organism>
<sequence length="333" mass="36195">MPQNPTTPSLEASERYPDTLCGSKRVDHLPSTSGFSTLPLESPHTALPSPIDTRYCFESSSSISPSSASSSTWTSPSTNPFWSPPKSEKSPSASSVIATNLADLIDDLFIYSISQEDLSGFLNVAPKNHSQSETSHLTSFFAPSNTADSAKSIDVQSLARENPITRCLSDLHLLQTPLRSAFQEVFDSLSDDAPEPVAETYQCDDETVNCSQTPSDVSLTQSDVNSLVISNSQSLEETRLSTSPCSLKRCPARVKRSSRERSWAPPTIDLPPRPKALTQPKALTRPKALTKPTAPLSGTFVFDRAFIRQTRHFKYWTAILDAPPSVASSSRAG</sequence>
<evidence type="ECO:0000256" key="1">
    <source>
        <dbReference type="SAM" id="MobiDB-lite"/>
    </source>
</evidence>
<name>A0A5B0LRG2_PUCGR</name>
<dbReference type="OrthoDB" id="2510033at2759"/>
<keyword evidence="4" id="KW-1185">Reference proteome</keyword>
<accession>A0A5B0LRG2</accession>
<dbReference type="Proteomes" id="UP000324748">
    <property type="component" value="Unassembled WGS sequence"/>
</dbReference>
<dbReference type="Proteomes" id="UP000325313">
    <property type="component" value="Unassembled WGS sequence"/>
</dbReference>
<evidence type="ECO:0000313" key="2">
    <source>
        <dbReference type="EMBL" id="KAA1066178.1"/>
    </source>
</evidence>